<dbReference type="Proteomes" id="UP001141650">
    <property type="component" value="Unassembled WGS sequence"/>
</dbReference>
<gene>
    <name evidence="2" type="ORF">BST11_14905</name>
    <name evidence="1" type="ORF">H7K38_02445</name>
</gene>
<dbReference type="Gene3D" id="1.10.10.10">
    <property type="entry name" value="Winged helix-like DNA-binding domain superfamily/Winged helix DNA-binding domain"/>
    <property type="match status" value="1"/>
</dbReference>
<accession>A0AA42BXH5</accession>
<evidence type="ECO:0000313" key="1">
    <source>
        <dbReference type="EMBL" id="MCV7377513.1"/>
    </source>
</evidence>
<evidence type="ECO:0000313" key="2">
    <source>
        <dbReference type="EMBL" id="OQZ89998.1"/>
    </source>
</evidence>
<dbReference type="InterPro" id="IPR036388">
    <property type="entry name" value="WH-like_DNA-bd_sf"/>
</dbReference>
<dbReference type="AlphaFoldDB" id="A0AA42BXH5"/>
<dbReference type="EMBL" id="MVHD01000024">
    <property type="protein sequence ID" value="OQZ89998.1"/>
    <property type="molecule type" value="Genomic_DNA"/>
</dbReference>
<organism evidence="1 4">
    <name type="scientific">Mycobacterium alsense</name>
    <dbReference type="NCBI Taxonomy" id="324058"/>
    <lineage>
        <taxon>Bacteria</taxon>
        <taxon>Bacillati</taxon>
        <taxon>Actinomycetota</taxon>
        <taxon>Actinomycetes</taxon>
        <taxon>Mycobacteriales</taxon>
        <taxon>Mycobacteriaceae</taxon>
        <taxon>Mycobacterium</taxon>
    </lineage>
</organism>
<proteinExistence type="predicted"/>
<comment type="caution">
    <text evidence="1">The sequence shown here is derived from an EMBL/GenBank/DDBJ whole genome shotgun (WGS) entry which is preliminary data.</text>
</comment>
<evidence type="ECO:0000313" key="4">
    <source>
        <dbReference type="Proteomes" id="UP001141650"/>
    </source>
</evidence>
<reference evidence="1" key="2">
    <citation type="submission" date="2020-07" db="EMBL/GenBank/DDBJ databases">
        <authorList>
            <person name="Pettersson B.M.F."/>
            <person name="Behra P.R.K."/>
            <person name="Ramesh M."/>
            <person name="Das S."/>
            <person name="Dasgupta S."/>
            <person name="Kirsebom L.A."/>
        </authorList>
    </citation>
    <scope>NUCLEOTIDE SEQUENCE</scope>
    <source>
        <strain evidence="1">CCUG 55640</strain>
    </source>
</reference>
<dbReference type="RefSeq" id="WP_083138695.1">
    <property type="nucleotide sequence ID" value="NZ_JACKVH010000006.1"/>
</dbReference>
<reference evidence="2 3" key="1">
    <citation type="submission" date="2017-02" db="EMBL/GenBank/DDBJ databases">
        <title>The new phylogeny of genus Mycobacterium.</title>
        <authorList>
            <person name="Tortoli E."/>
            <person name="Trovato A."/>
            <person name="Cirillo D.M."/>
        </authorList>
    </citation>
    <scope>NUCLEOTIDE SEQUENCE [LARGE SCALE GENOMIC DNA]</scope>
    <source>
        <strain evidence="2 3">DSM 45230</strain>
    </source>
</reference>
<dbReference type="EMBL" id="JACKVH010000006">
    <property type="protein sequence ID" value="MCV7377513.1"/>
    <property type="molecule type" value="Genomic_DNA"/>
</dbReference>
<dbReference type="Pfam" id="PF12840">
    <property type="entry name" value="HTH_20"/>
    <property type="match status" value="1"/>
</dbReference>
<dbReference type="Proteomes" id="UP000192319">
    <property type="component" value="Unassembled WGS sequence"/>
</dbReference>
<sequence>MSISAGDGVDAVAGLSSLDDPVRRLLYEYVASRDEPVVRDAAAAAVGISRTLAAYHLDKLADAGILAVSYARPSGRSGPGAGRPAKRYARVQQELSASVPPRNYRLLAKLLAEAVAADESGKVGSMVAAAARKAGRSSGSDSGVVDALCGCGFEPAPTADGDIELRNCPFHLLAGEYPKLVCDLNLQLIRGMLEAAGERPGRAVLAPREGRCCVVVRAAQRPRQKPARKRDG</sequence>
<name>A0AA42BXH5_9MYCO</name>
<reference evidence="1" key="3">
    <citation type="journal article" date="2022" name="BMC Genomics">
        <title>Comparative genome analysis of mycobacteria focusing on tRNA and non-coding RNA.</title>
        <authorList>
            <person name="Behra P.R.K."/>
            <person name="Pettersson B.M.F."/>
            <person name="Ramesh M."/>
            <person name="Das S."/>
            <person name="Dasgupta S."/>
            <person name="Kirsebom L.A."/>
        </authorList>
    </citation>
    <scope>NUCLEOTIDE SEQUENCE</scope>
    <source>
        <strain evidence="1">CCUG 55640</strain>
    </source>
</reference>
<protein>
    <submittedName>
        <fullName evidence="2">ArsR family transcriptional regulator</fullName>
    </submittedName>
    <submittedName>
        <fullName evidence="1">Helix-turn-helix domain-containing protein</fullName>
    </submittedName>
</protein>
<dbReference type="SUPFAM" id="SSF46785">
    <property type="entry name" value="Winged helix' DNA-binding domain"/>
    <property type="match status" value="1"/>
</dbReference>
<evidence type="ECO:0000313" key="3">
    <source>
        <dbReference type="Proteomes" id="UP000192319"/>
    </source>
</evidence>
<keyword evidence="3" id="KW-1185">Reference proteome</keyword>
<dbReference type="InterPro" id="IPR036390">
    <property type="entry name" value="WH_DNA-bd_sf"/>
</dbReference>